<dbReference type="SUPFAM" id="SSF51445">
    <property type="entry name" value="(Trans)glycosidases"/>
    <property type="match status" value="1"/>
</dbReference>
<evidence type="ECO:0000256" key="3">
    <source>
        <dbReference type="ARBA" id="ARBA00022801"/>
    </source>
</evidence>
<evidence type="ECO:0000256" key="2">
    <source>
        <dbReference type="ARBA" id="ARBA00011738"/>
    </source>
</evidence>
<protein>
    <submittedName>
        <fullName evidence="7">Uncharacterized protein</fullName>
    </submittedName>
</protein>
<dbReference type="InterPro" id="IPR001360">
    <property type="entry name" value="Glyco_hydro_1"/>
</dbReference>
<name>A0A7R8ZK03_9CRUS</name>
<dbReference type="PANTHER" id="PTHR10353:SF36">
    <property type="entry name" value="LP05116P"/>
    <property type="match status" value="1"/>
</dbReference>
<dbReference type="FunFam" id="3.20.20.80:FF:000013">
    <property type="entry name" value="lactase-phlorizin hydrolase"/>
    <property type="match status" value="1"/>
</dbReference>
<proteinExistence type="inferred from homology"/>
<dbReference type="OrthoDB" id="65569at2759"/>
<organism evidence="7">
    <name type="scientific">Cyprideis torosa</name>
    <dbReference type="NCBI Taxonomy" id="163714"/>
    <lineage>
        <taxon>Eukaryota</taxon>
        <taxon>Metazoa</taxon>
        <taxon>Ecdysozoa</taxon>
        <taxon>Arthropoda</taxon>
        <taxon>Crustacea</taxon>
        <taxon>Oligostraca</taxon>
        <taxon>Ostracoda</taxon>
        <taxon>Podocopa</taxon>
        <taxon>Podocopida</taxon>
        <taxon>Cytherocopina</taxon>
        <taxon>Cytheroidea</taxon>
        <taxon>Cytherideidae</taxon>
        <taxon>Cyprideis</taxon>
    </lineage>
</organism>
<accession>A0A7R8ZK03</accession>
<evidence type="ECO:0000256" key="4">
    <source>
        <dbReference type="ARBA" id="ARBA00023180"/>
    </source>
</evidence>
<dbReference type="Gene3D" id="3.20.20.80">
    <property type="entry name" value="Glycosidases"/>
    <property type="match status" value="1"/>
</dbReference>
<reference evidence="7" key="1">
    <citation type="submission" date="2020-11" db="EMBL/GenBank/DDBJ databases">
        <authorList>
            <person name="Tran Van P."/>
        </authorList>
    </citation>
    <scope>NUCLEOTIDE SEQUENCE</scope>
</reference>
<dbReference type="GO" id="GO:0005975">
    <property type="term" value="P:carbohydrate metabolic process"/>
    <property type="evidence" value="ECO:0007669"/>
    <property type="project" value="InterPro"/>
</dbReference>
<dbReference type="GO" id="GO:0008422">
    <property type="term" value="F:beta-glucosidase activity"/>
    <property type="evidence" value="ECO:0007669"/>
    <property type="project" value="TreeGrafter"/>
</dbReference>
<evidence type="ECO:0000256" key="1">
    <source>
        <dbReference type="ARBA" id="ARBA00010838"/>
    </source>
</evidence>
<dbReference type="AlphaFoldDB" id="A0A7R8ZK03"/>
<dbReference type="InterPro" id="IPR017853">
    <property type="entry name" value="GH"/>
</dbReference>
<comment type="similarity">
    <text evidence="1 6">Belongs to the glycosyl hydrolase 1 family.</text>
</comment>
<keyword evidence="4" id="KW-0325">Glycoprotein</keyword>
<evidence type="ECO:0000256" key="5">
    <source>
        <dbReference type="ARBA" id="ARBA00023295"/>
    </source>
</evidence>
<keyword evidence="3" id="KW-0378">Hydrolase</keyword>
<gene>
    <name evidence="7" type="ORF">CTOB1V02_LOCUS5304</name>
</gene>
<evidence type="ECO:0000256" key="6">
    <source>
        <dbReference type="RuleBase" id="RU003690"/>
    </source>
</evidence>
<comment type="subunit">
    <text evidence="2">Homodimer.</text>
</comment>
<dbReference type="PRINTS" id="PR00131">
    <property type="entry name" value="GLHYDRLASE1"/>
</dbReference>
<sequence length="563" mass="64826">MVARRRGLGVSILSRIVTIIAFSFFWLWYFETFGDGELMEVDPELIRPTDRPLLTKEFKRMRQFEGEPFLYENFPKNFSWAVATASYQIEGAWNEDGKGPSIWDTFTHTPGNVADGTNGDIACDSYHKWARDVDMLKELGVSHYRFSISWSRVLPKGTGEVNEKGLHWYGNLVHALRRAGITPMVTLYHWDLPQALEDEGGWLNENSPDWFLEYADVVFKNLSHHVDQWITFNEPHVFAKLGYGEGIFAPGKKSPQTYPYIVGHNVLKAHAKAYRLFKDKYAKKNDRIGISLNLIFHLPESDDQGTVDSAERRNVFEFGWFADPIFHNGDYPKIMREMEKPNLFSQLNSPLNAGSADFVGLNFYTARLCRHLPPGAVKLDKKTRPSDSDSMCYSDPSRQTAASSWLKVIPHSIRLALNWIKERYGDIPVVITENGYSDSGDLRVEHGKPADPKRIEYLNHYINNVLKGMPRKQRQTNAVKMASNAIKLDGCNVQGYTLWTLMDNFEWAEGYRERFGLYQVDFKDQDLPRRPKASAHWYKEFIKQGGFKQSHSQMKSIHSEIKK</sequence>
<dbReference type="EMBL" id="OB661122">
    <property type="protein sequence ID" value="CAD7227396.1"/>
    <property type="molecule type" value="Genomic_DNA"/>
</dbReference>
<keyword evidence="5" id="KW-0326">Glycosidase</keyword>
<dbReference type="InterPro" id="IPR033132">
    <property type="entry name" value="GH_1_N_CS"/>
</dbReference>
<dbReference type="Pfam" id="PF00232">
    <property type="entry name" value="Glyco_hydro_1"/>
    <property type="match status" value="1"/>
</dbReference>
<dbReference type="PROSITE" id="PS00653">
    <property type="entry name" value="GLYCOSYL_HYDROL_F1_2"/>
    <property type="match status" value="1"/>
</dbReference>
<dbReference type="PANTHER" id="PTHR10353">
    <property type="entry name" value="GLYCOSYL HYDROLASE"/>
    <property type="match status" value="1"/>
</dbReference>
<evidence type="ECO:0000313" key="7">
    <source>
        <dbReference type="EMBL" id="CAD7227396.1"/>
    </source>
</evidence>